<keyword evidence="1" id="KW-0805">Transcription regulation</keyword>
<dbReference type="SUPFAM" id="SSF46689">
    <property type="entry name" value="Homeodomain-like"/>
    <property type="match status" value="1"/>
</dbReference>
<dbReference type="InterPro" id="IPR009057">
    <property type="entry name" value="Homeodomain-like_sf"/>
</dbReference>
<dbReference type="Gene3D" id="1.10.10.60">
    <property type="entry name" value="Homeodomain-like"/>
    <property type="match status" value="2"/>
</dbReference>
<gene>
    <name evidence="5" type="ORF">BKP37_02990</name>
</gene>
<dbReference type="Pfam" id="PF02311">
    <property type="entry name" value="AraC_binding"/>
    <property type="match status" value="1"/>
</dbReference>
<dbReference type="SMART" id="SM00342">
    <property type="entry name" value="HTH_ARAC"/>
    <property type="match status" value="1"/>
</dbReference>
<reference evidence="5 6" key="1">
    <citation type="submission" date="2016-10" db="EMBL/GenBank/DDBJ databases">
        <title>Draft genome sequences of four alkaliphilic bacteria belonging to the Anaerobacillus genus.</title>
        <authorList>
            <person name="Bassil N.M."/>
            <person name="Lloyd J.R."/>
        </authorList>
    </citation>
    <scope>NUCLEOTIDE SEQUENCE [LARGE SCALE GENOMIC DNA]</scope>
    <source>
        <strain evidence="5 6">DSM 18345</strain>
    </source>
</reference>
<dbReference type="PANTHER" id="PTHR43280:SF2">
    <property type="entry name" value="HTH-TYPE TRANSCRIPTIONAL REGULATOR EXSA"/>
    <property type="match status" value="1"/>
</dbReference>
<dbReference type="PANTHER" id="PTHR43280">
    <property type="entry name" value="ARAC-FAMILY TRANSCRIPTIONAL REGULATOR"/>
    <property type="match status" value="1"/>
</dbReference>
<feature type="domain" description="HTH araC/xylS-type" evidence="4">
    <location>
        <begin position="192"/>
        <end position="290"/>
    </location>
</feature>
<dbReference type="InterPro" id="IPR018060">
    <property type="entry name" value="HTH_AraC"/>
</dbReference>
<evidence type="ECO:0000256" key="1">
    <source>
        <dbReference type="ARBA" id="ARBA00023015"/>
    </source>
</evidence>
<dbReference type="InterPro" id="IPR037923">
    <property type="entry name" value="HTH-like"/>
</dbReference>
<evidence type="ECO:0000259" key="4">
    <source>
        <dbReference type="PROSITE" id="PS01124"/>
    </source>
</evidence>
<dbReference type="Pfam" id="PF12833">
    <property type="entry name" value="HTH_18"/>
    <property type="match status" value="1"/>
</dbReference>
<name>A0A1S2M1A0_9BACI</name>
<dbReference type="SUPFAM" id="SSF51215">
    <property type="entry name" value="Regulatory protein AraC"/>
    <property type="match status" value="1"/>
</dbReference>
<sequence>MFAINMEFVSKIKLMGYVSYKAPWLHFKRNTNEYILYFINSGELHIKENGIPYILKQGDMLLLEPNKDHEGIRKHVCDYYYIHFVHPDIKSQLIKDVRELAKQSILEDGSLNLRESSLYYFPKTFQLTSNVNIHHTFHFLHEMRQLYLRKNYNRTLTALRLSELFIRLSRDYLLTKSEGAGHKKTKTFMKAHELLDFIHHFYSQKITSYEIEGKFECNYDYINREFKKVTGHTITRYINKVRIIQAKELLEATNMDIGEIGYLTGFNDPYYFSKVFKMYEGISPLQYYKQNSKYF</sequence>
<proteinExistence type="predicted"/>
<keyword evidence="2" id="KW-0238">DNA-binding</keyword>
<comment type="caution">
    <text evidence="5">The sequence shown here is derived from an EMBL/GenBank/DDBJ whole genome shotgun (WGS) entry which is preliminary data.</text>
</comment>
<keyword evidence="3" id="KW-0804">Transcription</keyword>
<accession>A0A1S2M1A0</accession>
<dbReference type="GO" id="GO:0043565">
    <property type="term" value="F:sequence-specific DNA binding"/>
    <property type="evidence" value="ECO:0007669"/>
    <property type="project" value="InterPro"/>
</dbReference>
<dbReference type="GO" id="GO:0003700">
    <property type="term" value="F:DNA-binding transcription factor activity"/>
    <property type="evidence" value="ECO:0007669"/>
    <property type="project" value="InterPro"/>
</dbReference>
<dbReference type="InterPro" id="IPR018062">
    <property type="entry name" value="HTH_AraC-typ_CS"/>
</dbReference>
<evidence type="ECO:0000256" key="2">
    <source>
        <dbReference type="ARBA" id="ARBA00023125"/>
    </source>
</evidence>
<evidence type="ECO:0000313" key="5">
    <source>
        <dbReference type="EMBL" id="OIJ17475.1"/>
    </source>
</evidence>
<dbReference type="AlphaFoldDB" id="A0A1S2M1A0"/>
<dbReference type="InterPro" id="IPR003313">
    <property type="entry name" value="AraC-bd"/>
</dbReference>
<dbReference type="EMBL" id="MLQR01000001">
    <property type="protein sequence ID" value="OIJ17475.1"/>
    <property type="molecule type" value="Genomic_DNA"/>
</dbReference>
<dbReference type="PROSITE" id="PS00041">
    <property type="entry name" value="HTH_ARAC_FAMILY_1"/>
    <property type="match status" value="1"/>
</dbReference>
<evidence type="ECO:0000313" key="6">
    <source>
        <dbReference type="Proteomes" id="UP000179524"/>
    </source>
</evidence>
<dbReference type="Proteomes" id="UP000179524">
    <property type="component" value="Unassembled WGS sequence"/>
</dbReference>
<evidence type="ECO:0000256" key="3">
    <source>
        <dbReference type="ARBA" id="ARBA00023163"/>
    </source>
</evidence>
<keyword evidence="6" id="KW-1185">Reference proteome</keyword>
<dbReference type="PROSITE" id="PS01124">
    <property type="entry name" value="HTH_ARAC_FAMILY_2"/>
    <property type="match status" value="1"/>
</dbReference>
<dbReference type="RefSeq" id="WP_071308201.1">
    <property type="nucleotide sequence ID" value="NZ_MLQR01000001.1"/>
</dbReference>
<dbReference type="OrthoDB" id="192171at2"/>
<protein>
    <submittedName>
        <fullName evidence="5">AraC family transcriptional regulator</fullName>
    </submittedName>
</protein>
<organism evidence="5 6">
    <name type="scientific">Anaerobacillus alkalilacustris</name>
    <dbReference type="NCBI Taxonomy" id="393763"/>
    <lineage>
        <taxon>Bacteria</taxon>
        <taxon>Bacillati</taxon>
        <taxon>Bacillota</taxon>
        <taxon>Bacilli</taxon>
        <taxon>Bacillales</taxon>
        <taxon>Bacillaceae</taxon>
        <taxon>Anaerobacillus</taxon>
    </lineage>
</organism>